<evidence type="ECO:0000259" key="5">
    <source>
        <dbReference type="Pfam" id="PF04542"/>
    </source>
</evidence>
<gene>
    <name evidence="7" type="ORF">GCM10011577_05260</name>
</gene>
<dbReference type="SUPFAM" id="SSF88946">
    <property type="entry name" value="Sigma2 domain of RNA polymerase sigma factors"/>
    <property type="match status" value="1"/>
</dbReference>
<keyword evidence="8" id="KW-1185">Reference proteome</keyword>
<evidence type="ECO:0000256" key="4">
    <source>
        <dbReference type="ARBA" id="ARBA00023163"/>
    </source>
</evidence>
<dbReference type="InterPro" id="IPR036388">
    <property type="entry name" value="WH-like_DNA-bd_sf"/>
</dbReference>
<evidence type="ECO:0000256" key="2">
    <source>
        <dbReference type="ARBA" id="ARBA00023015"/>
    </source>
</evidence>
<evidence type="ECO:0000259" key="6">
    <source>
        <dbReference type="Pfam" id="PF08281"/>
    </source>
</evidence>
<dbReference type="InterPro" id="IPR013249">
    <property type="entry name" value="RNA_pol_sigma70_r4_t2"/>
</dbReference>
<feature type="domain" description="RNA polymerase sigma-70 region 2" evidence="5">
    <location>
        <begin position="26"/>
        <end position="94"/>
    </location>
</feature>
<dbReference type="Gene3D" id="1.10.1740.10">
    <property type="match status" value="1"/>
</dbReference>
<keyword evidence="3" id="KW-0731">Sigma factor</keyword>
<comment type="similarity">
    <text evidence="1">Belongs to the sigma-70 factor family. ECF subfamily.</text>
</comment>
<dbReference type="EMBL" id="BMKU01000001">
    <property type="protein sequence ID" value="GGG86283.1"/>
    <property type="molecule type" value="Genomic_DNA"/>
</dbReference>
<dbReference type="PANTHER" id="PTHR43133:SF25">
    <property type="entry name" value="RNA POLYMERASE SIGMA FACTOR RFAY-RELATED"/>
    <property type="match status" value="1"/>
</dbReference>
<protein>
    <submittedName>
        <fullName evidence="7">Siderophore-interacting protein</fullName>
    </submittedName>
</protein>
<proteinExistence type="inferred from homology"/>
<name>A0ABQ1XA91_9MICC</name>
<reference evidence="8" key="1">
    <citation type="journal article" date="2019" name="Int. J. Syst. Evol. Microbiol.">
        <title>The Global Catalogue of Microorganisms (GCM) 10K type strain sequencing project: providing services to taxonomists for standard genome sequencing and annotation.</title>
        <authorList>
            <consortium name="The Broad Institute Genomics Platform"/>
            <consortium name="The Broad Institute Genome Sequencing Center for Infectious Disease"/>
            <person name="Wu L."/>
            <person name="Ma J."/>
        </authorList>
    </citation>
    <scope>NUCLEOTIDE SEQUENCE [LARGE SCALE GENOMIC DNA]</scope>
    <source>
        <strain evidence="8">CGMCC 1.1927</strain>
    </source>
</reference>
<dbReference type="InterPro" id="IPR014284">
    <property type="entry name" value="RNA_pol_sigma-70_dom"/>
</dbReference>
<dbReference type="RefSeq" id="WP_188808931.1">
    <property type="nucleotide sequence ID" value="NZ_BAAAWV010000001.1"/>
</dbReference>
<keyword evidence="2" id="KW-0805">Transcription regulation</keyword>
<dbReference type="SUPFAM" id="SSF88659">
    <property type="entry name" value="Sigma3 and sigma4 domains of RNA polymerase sigma factors"/>
    <property type="match status" value="1"/>
</dbReference>
<dbReference type="NCBIfam" id="TIGR02937">
    <property type="entry name" value="sigma70-ECF"/>
    <property type="match status" value="1"/>
</dbReference>
<evidence type="ECO:0000313" key="7">
    <source>
        <dbReference type="EMBL" id="GGG86283.1"/>
    </source>
</evidence>
<dbReference type="InterPro" id="IPR007627">
    <property type="entry name" value="RNA_pol_sigma70_r2"/>
</dbReference>
<dbReference type="Pfam" id="PF08281">
    <property type="entry name" value="Sigma70_r4_2"/>
    <property type="match status" value="1"/>
</dbReference>
<feature type="domain" description="RNA polymerase sigma factor 70 region 4 type 2" evidence="6">
    <location>
        <begin position="135"/>
        <end position="178"/>
    </location>
</feature>
<evidence type="ECO:0000256" key="3">
    <source>
        <dbReference type="ARBA" id="ARBA00023082"/>
    </source>
</evidence>
<evidence type="ECO:0000313" key="8">
    <source>
        <dbReference type="Proteomes" id="UP000596938"/>
    </source>
</evidence>
<organism evidence="7 8">
    <name type="scientific">Pseudarthrobacter polychromogenes</name>
    <dbReference type="NCBI Taxonomy" id="1676"/>
    <lineage>
        <taxon>Bacteria</taxon>
        <taxon>Bacillati</taxon>
        <taxon>Actinomycetota</taxon>
        <taxon>Actinomycetes</taxon>
        <taxon>Micrococcales</taxon>
        <taxon>Micrococcaceae</taxon>
        <taxon>Pseudarthrobacter</taxon>
    </lineage>
</organism>
<dbReference type="Pfam" id="PF04542">
    <property type="entry name" value="Sigma70_r2"/>
    <property type="match status" value="1"/>
</dbReference>
<dbReference type="PANTHER" id="PTHR43133">
    <property type="entry name" value="RNA POLYMERASE ECF-TYPE SIGMA FACTO"/>
    <property type="match status" value="1"/>
</dbReference>
<keyword evidence="4" id="KW-0804">Transcription</keyword>
<dbReference type="Gene3D" id="1.10.10.10">
    <property type="entry name" value="Winged helix-like DNA-binding domain superfamily/Winged helix DNA-binding domain"/>
    <property type="match status" value="1"/>
</dbReference>
<dbReference type="InterPro" id="IPR013324">
    <property type="entry name" value="RNA_pol_sigma_r3/r4-like"/>
</dbReference>
<dbReference type="InterPro" id="IPR039425">
    <property type="entry name" value="RNA_pol_sigma-70-like"/>
</dbReference>
<dbReference type="Proteomes" id="UP000596938">
    <property type="component" value="Unassembled WGS sequence"/>
</dbReference>
<sequence>MEQLGGTDAELWDRCIQGEAEALGGLFDRYADAVFRYCLSRTGSWQDAEDLVSITFLEAWRQRSRLVLERDSLLPWLLGVATNSARNRARSVRRHEQFLRRLPHAAVEADPSSAIAARVDAENLVKDLLDGATNLTGGERDALLLCAVNGCSYVEAAEALQVRVGTIRSRVNRAKKKLRAAAAVSPLLRLEQNNPVESRQS</sequence>
<evidence type="ECO:0000256" key="1">
    <source>
        <dbReference type="ARBA" id="ARBA00010641"/>
    </source>
</evidence>
<comment type="caution">
    <text evidence="7">The sequence shown here is derived from an EMBL/GenBank/DDBJ whole genome shotgun (WGS) entry which is preliminary data.</text>
</comment>
<dbReference type="InterPro" id="IPR013325">
    <property type="entry name" value="RNA_pol_sigma_r2"/>
</dbReference>
<accession>A0ABQ1XA91</accession>